<name>A0A0E9T6T0_ANGAN</name>
<proteinExistence type="predicted"/>
<reference evidence="1" key="1">
    <citation type="submission" date="2014-11" db="EMBL/GenBank/DDBJ databases">
        <authorList>
            <person name="Amaro Gonzalez C."/>
        </authorList>
    </citation>
    <scope>NUCLEOTIDE SEQUENCE</scope>
</reference>
<organism evidence="1">
    <name type="scientific">Anguilla anguilla</name>
    <name type="common">European freshwater eel</name>
    <name type="synonym">Muraena anguilla</name>
    <dbReference type="NCBI Taxonomy" id="7936"/>
    <lineage>
        <taxon>Eukaryota</taxon>
        <taxon>Metazoa</taxon>
        <taxon>Chordata</taxon>
        <taxon>Craniata</taxon>
        <taxon>Vertebrata</taxon>
        <taxon>Euteleostomi</taxon>
        <taxon>Actinopterygii</taxon>
        <taxon>Neopterygii</taxon>
        <taxon>Teleostei</taxon>
        <taxon>Anguilliformes</taxon>
        <taxon>Anguillidae</taxon>
        <taxon>Anguilla</taxon>
    </lineage>
</organism>
<dbReference type="EMBL" id="GBXM01059286">
    <property type="protein sequence ID" value="JAH49291.1"/>
    <property type="molecule type" value="Transcribed_RNA"/>
</dbReference>
<protein>
    <submittedName>
        <fullName evidence="1">Uncharacterized protein</fullName>
    </submittedName>
</protein>
<dbReference type="AlphaFoldDB" id="A0A0E9T6T0"/>
<reference evidence="1" key="2">
    <citation type="journal article" date="2015" name="Fish Shellfish Immunol.">
        <title>Early steps in the European eel (Anguilla anguilla)-Vibrio vulnificus interaction in the gills: Role of the RtxA13 toxin.</title>
        <authorList>
            <person name="Callol A."/>
            <person name="Pajuelo D."/>
            <person name="Ebbesson L."/>
            <person name="Teles M."/>
            <person name="MacKenzie S."/>
            <person name="Amaro C."/>
        </authorList>
    </citation>
    <scope>NUCLEOTIDE SEQUENCE</scope>
</reference>
<accession>A0A0E9T6T0</accession>
<sequence length="40" mass="4644">MTHIPCTNVMSLSFMDIHTEVCYIQIYWASFGDSPYKNSI</sequence>
<evidence type="ECO:0000313" key="1">
    <source>
        <dbReference type="EMBL" id="JAH49291.1"/>
    </source>
</evidence>